<sequence length="74" mass="8233">LERAAAAGSITEKPVTAEAFHQIELPAADPDANGIRHYHFIVEFETTKTFLFSDRPKTIELQLEAAMQCPTPIH</sequence>
<organism evidence="1">
    <name type="scientific">Gongylonema pulchrum</name>
    <dbReference type="NCBI Taxonomy" id="637853"/>
    <lineage>
        <taxon>Eukaryota</taxon>
        <taxon>Metazoa</taxon>
        <taxon>Ecdysozoa</taxon>
        <taxon>Nematoda</taxon>
        <taxon>Chromadorea</taxon>
        <taxon>Rhabditida</taxon>
        <taxon>Spirurina</taxon>
        <taxon>Spiruromorpha</taxon>
        <taxon>Spiruroidea</taxon>
        <taxon>Gongylonematidae</taxon>
        <taxon>Gongylonema</taxon>
    </lineage>
</organism>
<evidence type="ECO:0000313" key="1">
    <source>
        <dbReference type="WBParaSite" id="GPUH_0000939701-mRNA-1"/>
    </source>
</evidence>
<accession>A0A183DKZ5</accession>
<reference evidence="1" key="1">
    <citation type="submission" date="2016-06" db="UniProtKB">
        <authorList>
            <consortium name="WormBaseParasite"/>
        </authorList>
    </citation>
    <scope>IDENTIFICATION</scope>
</reference>
<dbReference type="AlphaFoldDB" id="A0A183DKZ5"/>
<proteinExistence type="predicted"/>
<dbReference type="WBParaSite" id="GPUH_0000939701-mRNA-1">
    <property type="protein sequence ID" value="GPUH_0000939701-mRNA-1"/>
    <property type="gene ID" value="GPUH_0000939701"/>
</dbReference>
<protein>
    <submittedName>
        <fullName evidence="1">Cystatin domain-containing protein</fullName>
    </submittedName>
</protein>
<name>A0A183DKZ5_9BILA</name>